<feature type="active site" evidence="2">
    <location>
        <position position="283"/>
    </location>
</feature>
<dbReference type="Proteomes" id="UP000813427">
    <property type="component" value="Unassembled WGS sequence"/>
</dbReference>
<name>A0A8K0WDE5_9HYPO</name>
<dbReference type="InterPro" id="IPR029058">
    <property type="entry name" value="AB_hydrolase_fold"/>
</dbReference>
<sequence>MVATNYFHKEIALSFHSEPAGESFPAKLAYRTYGSPSNPAILMSSAFLGSIETTTPFLYTGNDAVLSLEKFFIIVVGLLGGGESSSPSNQPAPFDGPRFPKTTYEDNIHLQYAFCTEEFGISKLFAYIGYSMGGQQAYYMASMYPDFVENMIGLSTSARTSWSNWMSLEGPRYALVTAHDFHDGHYEKPAKNGVEAFKRVQAARALSNSWFRQEAWKQTGFKSLGDYLQSFWTDGHDANDLLAMLWTWQHGDTTVLHPEDEGDLAKALGRIKAKCLIFPANTDNFFPPEDSEEEVRYLKNGELAVLESVWGHLAGGGFGPKEDADVMSSHIKTFLKI</sequence>
<comment type="similarity">
    <text evidence="1">Belongs to the AB hydrolase superfamily. MetX family.</text>
</comment>
<dbReference type="EMBL" id="JAGPXF010000004">
    <property type="protein sequence ID" value="KAH7246383.1"/>
    <property type="molecule type" value="Genomic_DNA"/>
</dbReference>
<feature type="active site" evidence="2">
    <location>
        <position position="312"/>
    </location>
</feature>
<dbReference type="PANTHER" id="PTHR32268:SF15">
    <property type="entry name" value="HOMOSERINE ACETYLTRANSFERASE FAMILY PROTEIN (AFU_ORTHOLOGUE AFUA_1G15350)"/>
    <property type="match status" value="1"/>
</dbReference>
<organism evidence="4 5">
    <name type="scientific">Fusarium tricinctum</name>
    <dbReference type="NCBI Taxonomy" id="61284"/>
    <lineage>
        <taxon>Eukaryota</taxon>
        <taxon>Fungi</taxon>
        <taxon>Dikarya</taxon>
        <taxon>Ascomycota</taxon>
        <taxon>Pezizomycotina</taxon>
        <taxon>Sordariomycetes</taxon>
        <taxon>Hypocreomycetidae</taxon>
        <taxon>Hypocreales</taxon>
        <taxon>Nectriaceae</taxon>
        <taxon>Fusarium</taxon>
        <taxon>Fusarium tricinctum species complex</taxon>
    </lineage>
</organism>
<keyword evidence="4" id="KW-0378">Hydrolase</keyword>
<feature type="domain" description="AB hydrolase-1" evidence="3">
    <location>
        <begin position="67"/>
        <end position="312"/>
    </location>
</feature>
<proteinExistence type="inferred from homology"/>
<dbReference type="GO" id="GO:0016747">
    <property type="term" value="F:acyltransferase activity, transferring groups other than amino-acyl groups"/>
    <property type="evidence" value="ECO:0007669"/>
    <property type="project" value="InterPro"/>
</dbReference>
<feature type="active site" description="Nucleophile" evidence="2">
    <location>
        <position position="131"/>
    </location>
</feature>
<dbReference type="InterPro" id="IPR000073">
    <property type="entry name" value="AB_hydrolase_1"/>
</dbReference>
<reference evidence="4" key="1">
    <citation type="journal article" date="2021" name="Nat. Commun.">
        <title>Genetic determinants of endophytism in the Arabidopsis root mycobiome.</title>
        <authorList>
            <person name="Mesny F."/>
            <person name="Miyauchi S."/>
            <person name="Thiergart T."/>
            <person name="Pickel B."/>
            <person name="Atanasova L."/>
            <person name="Karlsson M."/>
            <person name="Huettel B."/>
            <person name="Barry K.W."/>
            <person name="Haridas S."/>
            <person name="Chen C."/>
            <person name="Bauer D."/>
            <person name="Andreopoulos W."/>
            <person name="Pangilinan J."/>
            <person name="LaButti K."/>
            <person name="Riley R."/>
            <person name="Lipzen A."/>
            <person name="Clum A."/>
            <person name="Drula E."/>
            <person name="Henrissat B."/>
            <person name="Kohler A."/>
            <person name="Grigoriev I.V."/>
            <person name="Martin F.M."/>
            <person name="Hacquard S."/>
        </authorList>
    </citation>
    <scope>NUCLEOTIDE SEQUENCE</scope>
    <source>
        <strain evidence="4">MPI-SDFR-AT-0068</strain>
    </source>
</reference>
<dbReference type="OrthoDB" id="9972683at2759"/>
<evidence type="ECO:0000259" key="3">
    <source>
        <dbReference type="Pfam" id="PF00561"/>
    </source>
</evidence>
<evidence type="ECO:0000256" key="1">
    <source>
        <dbReference type="ARBA" id="ARBA00006886"/>
    </source>
</evidence>
<evidence type="ECO:0000256" key="2">
    <source>
        <dbReference type="PIRSR" id="PIRSR000443-1"/>
    </source>
</evidence>
<accession>A0A8K0WDE5</accession>
<dbReference type="SUPFAM" id="SSF53474">
    <property type="entry name" value="alpha/beta-Hydrolases"/>
    <property type="match status" value="1"/>
</dbReference>
<dbReference type="PANTHER" id="PTHR32268">
    <property type="entry name" value="HOMOSERINE O-ACETYLTRANSFERASE"/>
    <property type="match status" value="1"/>
</dbReference>
<keyword evidence="5" id="KW-1185">Reference proteome</keyword>
<evidence type="ECO:0000313" key="4">
    <source>
        <dbReference type="EMBL" id="KAH7246383.1"/>
    </source>
</evidence>
<dbReference type="GO" id="GO:0016787">
    <property type="term" value="F:hydrolase activity"/>
    <property type="evidence" value="ECO:0007669"/>
    <property type="project" value="UniProtKB-KW"/>
</dbReference>
<dbReference type="Pfam" id="PF00561">
    <property type="entry name" value="Abhydrolase_1"/>
    <property type="match status" value="1"/>
</dbReference>
<evidence type="ECO:0000313" key="5">
    <source>
        <dbReference type="Proteomes" id="UP000813427"/>
    </source>
</evidence>
<dbReference type="PIRSF" id="PIRSF000443">
    <property type="entry name" value="Homoser_Ac_trans"/>
    <property type="match status" value="1"/>
</dbReference>
<gene>
    <name evidence="4" type="ORF">BKA59DRAFT_197852</name>
</gene>
<dbReference type="InterPro" id="IPR008220">
    <property type="entry name" value="HAT_MetX-like"/>
</dbReference>
<dbReference type="AlphaFoldDB" id="A0A8K0WDE5"/>
<protein>
    <submittedName>
        <fullName evidence="4">Alpha/Beta hydrolase protein</fullName>
    </submittedName>
</protein>
<comment type="caution">
    <text evidence="4">The sequence shown here is derived from an EMBL/GenBank/DDBJ whole genome shotgun (WGS) entry which is preliminary data.</text>
</comment>
<dbReference type="Gene3D" id="3.40.50.1820">
    <property type="entry name" value="alpha/beta hydrolase"/>
    <property type="match status" value="1"/>
</dbReference>